<gene>
    <name evidence="7" type="ordered locus">Amet_3385</name>
</gene>
<dbReference type="EMBL" id="CP000724">
    <property type="protein sequence ID" value="ABR49513.1"/>
    <property type="molecule type" value="Genomic_DNA"/>
</dbReference>
<dbReference type="InterPro" id="IPR008327">
    <property type="entry name" value="Sig_transdc_resp-reg_antiterm"/>
</dbReference>
<dbReference type="eggNOG" id="COG3707">
    <property type="taxonomic scope" value="Bacteria"/>
</dbReference>
<dbReference type="InterPro" id="IPR011006">
    <property type="entry name" value="CheY-like_superfamily"/>
</dbReference>
<protein>
    <recommendedName>
        <fullName evidence="1">Stage 0 sporulation protein A homolog</fullName>
    </recommendedName>
</protein>
<dbReference type="CDD" id="cd00156">
    <property type="entry name" value="REC"/>
    <property type="match status" value="1"/>
</dbReference>
<evidence type="ECO:0000313" key="7">
    <source>
        <dbReference type="EMBL" id="ABR49513.1"/>
    </source>
</evidence>
<feature type="domain" description="Response regulatory" evidence="5">
    <location>
        <begin position="5"/>
        <end position="118"/>
    </location>
</feature>
<evidence type="ECO:0000313" key="8">
    <source>
        <dbReference type="Proteomes" id="UP000001572"/>
    </source>
</evidence>
<dbReference type="Pfam" id="PF03861">
    <property type="entry name" value="ANTAR"/>
    <property type="match status" value="1"/>
</dbReference>
<evidence type="ECO:0000259" key="5">
    <source>
        <dbReference type="PROSITE" id="PS50110"/>
    </source>
</evidence>
<dbReference type="Proteomes" id="UP000001572">
    <property type="component" value="Chromosome"/>
</dbReference>
<dbReference type="KEGG" id="amt:Amet_3385"/>
<dbReference type="RefSeq" id="WP_012064476.1">
    <property type="nucleotide sequence ID" value="NC_009633.1"/>
</dbReference>
<keyword evidence="8" id="KW-1185">Reference proteome</keyword>
<evidence type="ECO:0000256" key="2">
    <source>
        <dbReference type="ARBA" id="ARBA00022553"/>
    </source>
</evidence>
<dbReference type="InterPro" id="IPR005561">
    <property type="entry name" value="ANTAR"/>
</dbReference>
<evidence type="ECO:0000256" key="1">
    <source>
        <dbReference type="ARBA" id="ARBA00018672"/>
    </source>
</evidence>
<evidence type="ECO:0000259" key="6">
    <source>
        <dbReference type="PROSITE" id="PS50921"/>
    </source>
</evidence>
<feature type="domain" description="ANTAR" evidence="6">
    <location>
        <begin position="124"/>
        <end position="185"/>
    </location>
</feature>
<dbReference type="OrthoDB" id="9808843at2"/>
<dbReference type="HOGENOM" id="CLU_000445_65_0_9"/>
<dbReference type="SMART" id="SM00448">
    <property type="entry name" value="REC"/>
    <property type="match status" value="1"/>
</dbReference>
<dbReference type="InterPro" id="IPR050595">
    <property type="entry name" value="Bact_response_regulator"/>
</dbReference>
<reference evidence="8" key="1">
    <citation type="journal article" date="2016" name="Genome Announc.">
        <title>Complete genome sequence of Alkaliphilus metalliredigens strain QYMF, an alkaliphilic and metal-reducing bacterium isolated from borax-contaminated leachate ponds.</title>
        <authorList>
            <person name="Hwang C."/>
            <person name="Copeland A."/>
            <person name="Lucas S."/>
            <person name="Lapidus A."/>
            <person name="Barry K."/>
            <person name="Detter J.C."/>
            <person name="Glavina Del Rio T."/>
            <person name="Hammon N."/>
            <person name="Israni S."/>
            <person name="Dalin E."/>
            <person name="Tice H."/>
            <person name="Pitluck S."/>
            <person name="Chertkov O."/>
            <person name="Brettin T."/>
            <person name="Bruce D."/>
            <person name="Han C."/>
            <person name="Schmutz J."/>
            <person name="Larimer F."/>
            <person name="Land M.L."/>
            <person name="Hauser L."/>
            <person name="Kyrpides N."/>
            <person name="Mikhailova N."/>
            <person name="Ye Q."/>
            <person name="Zhou J."/>
            <person name="Richardson P."/>
            <person name="Fields M.W."/>
        </authorList>
    </citation>
    <scope>NUCLEOTIDE SEQUENCE [LARGE SCALE GENOMIC DNA]</scope>
    <source>
        <strain evidence="8">QYMF</strain>
    </source>
</reference>
<evidence type="ECO:0000256" key="4">
    <source>
        <dbReference type="PROSITE-ProRule" id="PRU00169"/>
    </source>
</evidence>
<organism evidence="7 8">
    <name type="scientific">Alkaliphilus metalliredigens (strain QYMF)</name>
    <dbReference type="NCBI Taxonomy" id="293826"/>
    <lineage>
        <taxon>Bacteria</taxon>
        <taxon>Bacillati</taxon>
        <taxon>Bacillota</taxon>
        <taxon>Clostridia</taxon>
        <taxon>Peptostreptococcales</taxon>
        <taxon>Natronincolaceae</taxon>
        <taxon>Alkaliphilus</taxon>
    </lineage>
</organism>
<sequence length="190" mass="21823">MSDSRILVVDSGETSRKQISNLLSKRGYKIFQATDGAGAIRIARSIFPDLVLIDTNLWGMHAYEVASIIEAGRLSTVIFMTNRVDEVLYNKLKEMNLYTYIIKPIQPEQLYRVIEFAIINANKMNSLTKKIQKLEDALEGRKKVDRAKGILMEKLGIMENESYQLLRKQSMDQCISIHQMAEQIINQYCK</sequence>
<dbReference type="Gene3D" id="1.10.10.10">
    <property type="entry name" value="Winged helix-like DNA-binding domain superfamily/Winged helix DNA-binding domain"/>
    <property type="match status" value="1"/>
</dbReference>
<proteinExistence type="predicted"/>
<feature type="modified residue" description="4-aspartylphosphate" evidence="4">
    <location>
        <position position="54"/>
    </location>
</feature>
<dbReference type="SMART" id="SM01012">
    <property type="entry name" value="ANTAR"/>
    <property type="match status" value="1"/>
</dbReference>
<name>A6TTJ5_ALKMQ</name>
<keyword evidence="2 4" id="KW-0597">Phosphoprotein</keyword>
<dbReference type="Gene3D" id="3.40.50.2300">
    <property type="match status" value="1"/>
</dbReference>
<dbReference type="InterPro" id="IPR036388">
    <property type="entry name" value="WH-like_DNA-bd_sf"/>
</dbReference>
<dbReference type="SUPFAM" id="SSF52172">
    <property type="entry name" value="CheY-like"/>
    <property type="match status" value="1"/>
</dbReference>
<accession>A6TTJ5</accession>
<dbReference type="PANTHER" id="PTHR44591:SF3">
    <property type="entry name" value="RESPONSE REGULATORY DOMAIN-CONTAINING PROTEIN"/>
    <property type="match status" value="1"/>
</dbReference>
<comment type="function">
    <text evidence="3">May play the central regulatory role in sporulation. It may be an element of the effector pathway responsible for the activation of sporulation genes in response to nutritional stress. Spo0A may act in concert with spo0H (a sigma factor) to control the expression of some genes that are critical to the sporulation process.</text>
</comment>
<dbReference type="STRING" id="293826.Amet_3385"/>
<dbReference type="PROSITE" id="PS50921">
    <property type="entry name" value="ANTAR"/>
    <property type="match status" value="1"/>
</dbReference>
<dbReference type="AlphaFoldDB" id="A6TTJ5"/>
<evidence type="ECO:0000256" key="3">
    <source>
        <dbReference type="ARBA" id="ARBA00024867"/>
    </source>
</evidence>
<dbReference type="PIRSF" id="PIRSF036382">
    <property type="entry name" value="RR_antiterm"/>
    <property type="match status" value="1"/>
</dbReference>
<dbReference type="GO" id="GO:0000160">
    <property type="term" value="P:phosphorelay signal transduction system"/>
    <property type="evidence" value="ECO:0007669"/>
    <property type="project" value="InterPro"/>
</dbReference>
<dbReference type="GO" id="GO:0003723">
    <property type="term" value="F:RNA binding"/>
    <property type="evidence" value="ECO:0007669"/>
    <property type="project" value="InterPro"/>
</dbReference>
<dbReference type="PANTHER" id="PTHR44591">
    <property type="entry name" value="STRESS RESPONSE REGULATOR PROTEIN 1"/>
    <property type="match status" value="1"/>
</dbReference>
<dbReference type="Pfam" id="PF00072">
    <property type="entry name" value="Response_reg"/>
    <property type="match status" value="1"/>
</dbReference>
<dbReference type="InterPro" id="IPR001789">
    <property type="entry name" value="Sig_transdc_resp-reg_receiver"/>
</dbReference>
<dbReference type="PROSITE" id="PS50110">
    <property type="entry name" value="RESPONSE_REGULATORY"/>
    <property type="match status" value="1"/>
</dbReference>